<dbReference type="EMBL" id="CM056742">
    <property type="protein sequence ID" value="KAJ8678709.1"/>
    <property type="molecule type" value="Genomic_DNA"/>
</dbReference>
<comment type="caution">
    <text evidence="1">The sequence shown here is derived from an EMBL/GenBank/DDBJ whole genome shotgun (WGS) entry which is preliminary data.</text>
</comment>
<evidence type="ECO:0000313" key="1">
    <source>
        <dbReference type="EMBL" id="KAJ8678709.1"/>
    </source>
</evidence>
<proteinExistence type="predicted"/>
<gene>
    <name evidence="1" type="ORF">QAD02_014496</name>
</gene>
<organism evidence="1 2">
    <name type="scientific">Eretmocerus hayati</name>
    <dbReference type="NCBI Taxonomy" id="131215"/>
    <lineage>
        <taxon>Eukaryota</taxon>
        <taxon>Metazoa</taxon>
        <taxon>Ecdysozoa</taxon>
        <taxon>Arthropoda</taxon>
        <taxon>Hexapoda</taxon>
        <taxon>Insecta</taxon>
        <taxon>Pterygota</taxon>
        <taxon>Neoptera</taxon>
        <taxon>Endopterygota</taxon>
        <taxon>Hymenoptera</taxon>
        <taxon>Apocrita</taxon>
        <taxon>Proctotrupomorpha</taxon>
        <taxon>Chalcidoidea</taxon>
        <taxon>Aphelinidae</taxon>
        <taxon>Aphelininae</taxon>
        <taxon>Eretmocerus</taxon>
    </lineage>
</organism>
<evidence type="ECO:0000313" key="2">
    <source>
        <dbReference type="Proteomes" id="UP001239111"/>
    </source>
</evidence>
<sequence>MRRNPRLLIANKISQALSDKNVSVTDTVAKHLTLNLGKSDGTIYFSLPLRSKFYDIRADAPKLINSKSDEFLENVIPSDNSEKLHFIVHREHFIKGLLDSLYHKVVPPDFLCRKQENIVVEFSSPNIAKPFHIGHLRSTIIGNCIANIHNFMNCDVRKINYLGDWGTQFGFVQLGLSLIPSSNVSLQNDPIHTLYNAYVQASAKAEKDPTLADKARNIFESMEKGDEDALSQWTSIREHTIEELKNTYSRLNVNFDEYEWESMYRMEKISGLISELERQRIVKVDSEGKKIIVLSDKKSVPIVKSDGSSLYISRDIAAAMERYKKFKFDRMYYVVDNGQTQHFMNLINILELMKLPWANKLMHIKFGKVRGMSTRKGTAIFLKDILDETRNVMKEKQIQSPNTKVQLDCEHPSTEILGLSAVVINDLKYRRTQDYQFDWNKALDIKGDTGVKLQYTHSRLKSIETYSEVVAATECDPSLLTGSIVDDLTHMIGKFDEAIMNSHQELEPNILVNYLFKLSHVLGSAIKCLKVKGEPMSVASQRLYLFIVARNILAKGMQLVGLTPLDQM</sequence>
<protein>
    <submittedName>
        <fullName evidence="1">Uncharacterized protein</fullName>
    </submittedName>
</protein>
<name>A0ACC2P7X6_9HYME</name>
<dbReference type="Proteomes" id="UP001239111">
    <property type="component" value="Chromosome 2"/>
</dbReference>
<reference evidence="1" key="1">
    <citation type="submission" date="2023-04" db="EMBL/GenBank/DDBJ databases">
        <title>A chromosome-level genome assembly of the parasitoid wasp Eretmocerus hayati.</title>
        <authorList>
            <person name="Zhong Y."/>
            <person name="Liu S."/>
            <person name="Liu Y."/>
        </authorList>
    </citation>
    <scope>NUCLEOTIDE SEQUENCE</scope>
    <source>
        <strain evidence="1">ZJU_SS_LIU_2023</strain>
    </source>
</reference>
<accession>A0ACC2P7X6</accession>
<keyword evidence="2" id="KW-1185">Reference proteome</keyword>